<accession>A0ABY7GR19</accession>
<proteinExistence type="predicted"/>
<dbReference type="RefSeq" id="WP_255187860.1">
    <property type="nucleotide sequence ID" value="NZ_CP113517.1"/>
</dbReference>
<dbReference type="Proteomes" id="UP001162780">
    <property type="component" value="Chromosome"/>
</dbReference>
<dbReference type="InterPro" id="IPR034154">
    <property type="entry name" value="TOPRIM_DnaG/twinkle"/>
</dbReference>
<evidence type="ECO:0000313" key="3">
    <source>
        <dbReference type="Proteomes" id="UP001162780"/>
    </source>
</evidence>
<dbReference type="InterPro" id="IPR006171">
    <property type="entry name" value="TOPRIM_dom"/>
</dbReference>
<evidence type="ECO:0000313" key="2">
    <source>
        <dbReference type="EMBL" id="WAR46952.1"/>
    </source>
</evidence>
<dbReference type="CDD" id="cd01029">
    <property type="entry name" value="TOPRIM_primases"/>
    <property type="match status" value="1"/>
</dbReference>
<organism evidence="2 3">
    <name type="scientific">Methylomonas rapida</name>
    <dbReference type="NCBI Taxonomy" id="2963939"/>
    <lineage>
        <taxon>Bacteria</taxon>
        <taxon>Pseudomonadati</taxon>
        <taxon>Pseudomonadota</taxon>
        <taxon>Gammaproteobacteria</taxon>
        <taxon>Methylococcales</taxon>
        <taxon>Methylococcaceae</taxon>
        <taxon>Methylomonas</taxon>
    </lineage>
</organism>
<sequence>MLTTEQERSVLDAMAAVGLASAKPLALSVDEKIKRFKLQDDKAGKASGWLVLYGNMDVIAGAFGSWRTGESHSWCSKAKHEISAAERESLRLRYEQVKRDRDAEQQRVWAEAAAKADRLWNAGGPAKAGDHPYLQAKGIKPFGLKTLRQSLMVPARNADGAITTLQFISADGSKRFLTGGKITGSYYSIGKPGTIILICEGFATGASLYEATGYAVAVVFNAGNLKPVALALRAKFPDMTILICGDNDVGTEGNPGLTKAMEAAAAIGARYVVPDFTEEAA</sequence>
<reference evidence="2" key="1">
    <citation type="submission" date="2022-11" db="EMBL/GenBank/DDBJ databases">
        <title>Methylomonas rapida sp. nov., Carotenoid-Producing Obligate Methanotrophs with High Growth Characteristics and Biotechnological Potential.</title>
        <authorList>
            <person name="Tikhonova E.N."/>
            <person name="Suleimanov R.Z."/>
            <person name="Miroshnikov K."/>
            <person name="Oshkin I.Y."/>
            <person name="Belova S.E."/>
            <person name="Danilova O.V."/>
            <person name="Ashikhmin A."/>
            <person name="Konopkin A."/>
            <person name="But S.Y."/>
            <person name="Khmelenina V.N."/>
            <person name="Kuznetsov N."/>
            <person name="Pimenov N.V."/>
            <person name="Dedysh S.N."/>
        </authorList>
    </citation>
    <scope>NUCLEOTIDE SEQUENCE</scope>
    <source>
        <strain evidence="2">MP1</strain>
    </source>
</reference>
<evidence type="ECO:0000259" key="1">
    <source>
        <dbReference type="PROSITE" id="PS50880"/>
    </source>
</evidence>
<dbReference type="Pfam" id="PF13362">
    <property type="entry name" value="Toprim_3"/>
    <property type="match status" value="1"/>
</dbReference>
<dbReference type="EMBL" id="CP113517">
    <property type="protein sequence ID" value="WAR46952.1"/>
    <property type="molecule type" value="Genomic_DNA"/>
</dbReference>
<keyword evidence="3" id="KW-1185">Reference proteome</keyword>
<name>A0ABY7GR19_9GAMM</name>
<feature type="domain" description="Toprim" evidence="1">
    <location>
        <begin position="194"/>
        <end position="281"/>
    </location>
</feature>
<protein>
    <submittedName>
        <fullName evidence="2">Toprim domain-containing protein</fullName>
    </submittedName>
</protein>
<dbReference type="PROSITE" id="PS50880">
    <property type="entry name" value="TOPRIM"/>
    <property type="match status" value="1"/>
</dbReference>
<gene>
    <name evidence="2" type="ORF">NM686_010695</name>
</gene>